<dbReference type="AlphaFoldDB" id="A0A8J2JZL9"/>
<proteinExistence type="predicted"/>
<evidence type="ECO:0000313" key="2">
    <source>
        <dbReference type="Proteomes" id="UP000708208"/>
    </source>
</evidence>
<sequence length="73" mass="8335">MSGTSTRQVNSIFQLRWYLRHQFRNPDFHEIQVHIAISHNLHSAVQASCHPHIQVANDCRLSSVITNDGSRGN</sequence>
<dbReference type="Proteomes" id="UP000708208">
    <property type="component" value="Unassembled WGS sequence"/>
</dbReference>
<accession>A0A8J2JZL9</accession>
<organism evidence="1 2">
    <name type="scientific">Allacma fusca</name>
    <dbReference type="NCBI Taxonomy" id="39272"/>
    <lineage>
        <taxon>Eukaryota</taxon>
        <taxon>Metazoa</taxon>
        <taxon>Ecdysozoa</taxon>
        <taxon>Arthropoda</taxon>
        <taxon>Hexapoda</taxon>
        <taxon>Collembola</taxon>
        <taxon>Symphypleona</taxon>
        <taxon>Sminthuridae</taxon>
        <taxon>Allacma</taxon>
    </lineage>
</organism>
<comment type="caution">
    <text evidence="1">The sequence shown here is derived from an EMBL/GenBank/DDBJ whole genome shotgun (WGS) entry which is preliminary data.</text>
</comment>
<gene>
    <name evidence="1" type="ORF">AFUS01_LOCUS18600</name>
</gene>
<evidence type="ECO:0000313" key="1">
    <source>
        <dbReference type="EMBL" id="CAG7729915.1"/>
    </source>
</evidence>
<dbReference type="EMBL" id="CAJVCH010186245">
    <property type="protein sequence ID" value="CAG7729915.1"/>
    <property type="molecule type" value="Genomic_DNA"/>
</dbReference>
<protein>
    <submittedName>
        <fullName evidence="1">Uncharacterized protein</fullName>
    </submittedName>
</protein>
<reference evidence="1" key="1">
    <citation type="submission" date="2021-06" db="EMBL/GenBank/DDBJ databases">
        <authorList>
            <person name="Hodson N. C."/>
            <person name="Mongue J. A."/>
            <person name="Jaron S. K."/>
        </authorList>
    </citation>
    <scope>NUCLEOTIDE SEQUENCE</scope>
</reference>
<keyword evidence="2" id="KW-1185">Reference proteome</keyword>
<name>A0A8J2JZL9_9HEXA</name>